<reference evidence="13" key="1">
    <citation type="journal article" date="2010" name="Science">
        <title>The genome of the Western clawed frog Xenopus tropicalis.</title>
        <authorList>
            <person name="Hellsten U."/>
            <person name="Harland R.M."/>
            <person name="Gilchrist M.J."/>
            <person name="Hendrix D."/>
            <person name="Jurka J."/>
            <person name="Kapitonov V."/>
            <person name="Ovcharenko I."/>
            <person name="Putnam N.H."/>
            <person name="Shu S."/>
            <person name="Taher L."/>
            <person name="Blitz I.L."/>
            <person name="Blumberg B."/>
            <person name="Dichmann D.S."/>
            <person name="Dubchak I."/>
            <person name="Amaya E."/>
            <person name="Detter J.C."/>
            <person name="Fletcher R."/>
            <person name="Gerhard D.S."/>
            <person name="Goodstein D."/>
            <person name="Graves T."/>
            <person name="Grigoriev I.V."/>
            <person name="Grimwood J."/>
            <person name="Kawashima T."/>
            <person name="Lindquist E."/>
            <person name="Lucas S.M."/>
            <person name="Mead P.E."/>
            <person name="Mitros T."/>
            <person name="Ogino H."/>
            <person name="Ohta Y."/>
            <person name="Poliakov A.V."/>
            <person name="Pollet N."/>
            <person name="Robert J."/>
            <person name="Salamov A."/>
            <person name="Sater A.K."/>
            <person name="Schmutz J."/>
            <person name="Terry A."/>
            <person name="Vize P.D."/>
            <person name="Warren W.C."/>
            <person name="Wells D."/>
            <person name="Wills A."/>
            <person name="Wilson R.K."/>
            <person name="Zimmerman L.B."/>
            <person name="Zorn A.M."/>
            <person name="Grainger R."/>
            <person name="Grammer T."/>
            <person name="Khokha M.K."/>
            <person name="Richardson P.M."/>
            <person name="Rokhsar D.S."/>
        </authorList>
    </citation>
    <scope>NUCLEOTIDE SEQUENCE [LARGE SCALE GENOMIC DNA]</scope>
    <source>
        <strain evidence="13">Nigerian</strain>
    </source>
</reference>
<feature type="region of interest" description="Disordered" evidence="10">
    <location>
        <begin position="638"/>
        <end position="658"/>
    </location>
</feature>
<feature type="compositionally biased region" description="Acidic residues" evidence="10">
    <location>
        <begin position="589"/>
        <end position="612"/>
    </location>
</feature>
<dbReference type="InterPro" id="IPR050331">
    <property type="entry name" value="Zinc_finger"/>
</dbReference>
<feature type="compositionally biased region" description="Polar residues" evidence="10">
    <location>
        <begin position="457"/>
        <end position="469"/>
    </location>
</feature>
<dbReference type="Pfam" id="PF00096">
    <property type="entry name" value="zf-C2H2"/>
    <property type="match status" value="3"/>
</dbReference>
<sequence>MTKCIVKECKNTTQKNSGVTLHGFPNSLNAIKVWLIQTGNDFGDLDAFAQRVLESRSRWLYRMCSKHFSPQSYIWSGKKLVLKPDAVPTIFPGKVKNRYVTENLRGLPPSKRAQVEMQFQLHSIIKQHGGYHPTSLYVPPSSDPPHVTREQAQYKPGAKTTSTATTKVMVDKSTNTDPMFGKADKGVLWPEFEYNFDGEAWKIKHDHFYPYNRSSLRDSIKNAAAEAETEQDFWYTNDYETDKNSRHYHCRYPVGVRPYVSMEKDSMGDGAVPIKMGDVAVYFSRQEWEYIGQHRERYKDMLPEVEQPFSKSRLPRSSGADNLKETFAAKKVNLISPLNPNVVSTPDHSKQDMNSNSLSRALDSPEGRFTEGMLIREDGLYSSVSRDAPSLTGVIKEEAEEVSITDECLSAAEISALGYLSDDLEDDALEEVDYPMPAMASPIGSIKEEIEEITVTDSHLNTSQDPNTDSSDKLHSSSSWFNKFSKPTGLDEEAASASCWAGKDPSNHPKTKIVGTKRNWQALDSAAVRVKAEMLIPEDGICSSPTCSAPPLTGNIKEEVEEITITDEHASEERTVYRASDTEVKEEMSPQDDVDLSMDCLSDDADEEDEAMSEEKVKPPTPPVVPIVNIKEEFEEVTVTDSHLDSSPSHNTDSSDERLPSLSWFNKCYRPDYLADVDEDPNAPHWGGEDQSDDEPCISLSVTDNQSKERPHRCRACNECFPDKNQLAVHRRKHIAKSLRCPTCGKAFRFQSHLLKHQKTHKEENVYTCPICGVQYEQKVQFAAHMRVHPGEKPFKCDECGSCFAQKGSLVLHQKKHKGLDVYKCKLCGHRFDKKSKLKNHLKFHRLEKATIFS</sequence>
<feature type="region of interest" description="Disordered" evidence="10">
    <location>
        <begin position="679"/>
        <end position="704"/>
    </location>
</feature>
<feature type="domain" description="C2H2-type" evidence="11">
    <location>
        <begin position="739"/>
        <end position="766"/>
    </location>
</feature>
<evidence type="ECO:0000259" key="11">
    <source>
        <dbReference type="PROSITE" id="PS50157"/>
    </source>
</evidence>
<evidence type="ECO:0000256" key="10">
    <source>
        <dbReference type="SAM" id="MobiDB-lite"/>
    </source>
</evidence>
<gene>
    <name evidence="13" type="primary">LOC100498520</name>
</gene>
<evidence type="ECO:0000256" key="9">
    <source>
        <dbReference type="PROSITE-ProRule" id="PRU00309"/>
    </source>
</evidence>
<keyword evidence="7" id="KW-0539">Nucleus</keyword>
<feature type="region of interest" description="Disordered" evidence="10">
    <location>
        <begin position="573"/>
        <end position="625"/>
    </location>
</feature>
<dbReference type="GeneTree" id="ENSGT00940000162367"/>
<dbReference type="GO" id="GO:0008270">
    <property type="term" value="F:zinc ion binding"/>
    <property type="evidence" value="ECO:0007669"/>
    <property type="project" value="UniProtKB-KW"/>
</dbReference>
<comment type="subcellular location">
    <subcellularLocation>
        <location evidence="1">Nucleus</location>
    </subcellularLocation>
</comment>
<evidence type="ECO:0000256" key="8">
    <source>
        <dbReference type="PROSITE-ProRule" id="PRU00042"/>
    </source>
</evidence>
<dbReference type="Bgee" id="ENSXETG00000038493">
    <property type="expression patterns" value="Expressed in blastula and 12 other cell types or tissues"/>
</dbReference>
<feature type="domain" description="THAP-type" evidence="12">
    <location>
        <begin position="1"/>
        <end position="91"/>
    </location>
</feature>
<protein>
    <submittedName>
        <fullName evidence="13">Zinc finger protein 182</fullName>
    </submittedName>
</protein>
<dbReference type="FunFam" id="3.30.160.60:FF:000340">
    <property type="entry name" value="zinc finger protein 473 isoform X1"/>
    <property type="match status" value="1"/>
</dbReference>
<dbReference type="InterPro" id="IPR006612">
    <property type="entry name" value="THAP_Znf"/>
</dbReference>
<evidence type="ECO:0000256" key="5">
    <source>
        <dbReference type="ARBA" id="ARBA00022833"/>
    </source>
</evidence>
<evidence type="ECO:0000256" key="6">
    <source>
        <dbReference type="ARBA" id="ARBA00023125"/>
    </source>
</evidence>
<keyword evidence="6 9" id="KW-0238">DNA-binding</keyword>
<feature type="region of interest" description="Disordered" evidence="10">
    <location>
        <begin position="138"/>
        <end position="163"/>
    </location>
</feature>
<dbReference type="GO" id="GO:0003677">
    <property type="term" value="F:DNA binding"/>
    <property type="evidence" value="ECO:0007669"/>
    <property type="project" value="UniProtKB-UniRule"/>
</dbReference>
<evidence type="ECO:0000256" key="7">
    <source>
        <dbReference type="ARBA" id="ARBA00023242"/>
    </source>
</evidence>
<dbReference type="SMART" id="SM00980">
    <property type="entry name" value="THAP"/>
    <property type="match status" value="1"/>
</dbReference>
<evidence type="ECO:0000256" key="4">
    <source>
        <dbReference type="ARBA" id="ARBA00022771"/>
    </source>
</evidence>
<dbReference type="PROSITE" id="PS50950">
    <property type="entry name" value="ZF_THAP"/>
    <property type="match status" value="1"/>
</dbReference>
<dbReference type="InterPro" id="IPR013087">
    <property type="entry name" value="Znf_C2H2_type"/>
</dbReference>
<reference evidence="13" key="2">
    <citation type="submission" date="2020-05" db="UniProtKB">
        <authorList>
            <consortium name="Ensembl"/>
        </authorList>
    </citation>
    <scope>IDENTIFICATION</scope>
</reference>
<feature type="domain" description="C2H2-type" evidence="11">
    <location>
        <begin position="823"/>
        <end position="850"/>
    </location>
</feature>
<dbReference type="AlphaFoldDB" id="A0A6I8T1K8"/>
<feature type="domain" description="C2H2-type" evidence="11">
    <location>
        <begin position="767"/>
        <end position="794"/>
    </location>
</feature>
<evidence type="ECO:0000256" key="3">
    <source>
        <dbReference type="ARBA" id="ARBA00022737"/>
    </source>
</evidence>
<evidence type="ECO:0000256" key="1">
    <source>
        <dbReference type="ARBA" id="ARBA00004123"/>
    </source>
</evidence>
<keyword evidence="2" id="KW-0479">Metal-binding</keyword>
<feature type="compositionally biased region" description="Basic and acidic residues" evidence="10">
    <location>
        <begin position="573"/>
        <end position="588"/>
    </location>
</feature>
<feature type="region of interest" description="Disordered" evidence="10">
    <location>
        <begin position="339"/>
        <end position="364"/>
    </location>
</feature>
<dbReference type="Gene3D" id="3.30.160.60">
    <property type="entry name" value="Classic Zinc Finger"/>
    <property type="match status" value="4"/>
</dbReference>
<proteinExistence type="predicted"/>
<feature type="compositionally biased region" description="Polar residues" evidence="10">
    <location>
        <begin position="639"/>
        <end position="652"/>
    </location>
</feature>
<dbReference type="InterPro" id="IPR036236">
    <property type="entry name" value="Znf_C2H2_sf"/>
</dbReference>
<keyword evidence="5" id="KW-0862">Zinc</keyword>
<dbReference type="PROSITE" id="PS00028">
    <property type="entry name" value="ZINC_FINGER_C2H2_1"/>
    <property type="match status" value="4"/>
</dbReference>
<dbReference type="FunFam" id="3.30.160.60:FF:002343">
    <property type="entry name" value="Zinc finger protein 33A"/>
    <property type="match status" value="1"/>
</dbReference>
<dbReference type="Ensembl" id="ENSXETT00000095820">
    <property type="protein sequence ID" value="ENSXETP00000100360"/>
    <property type="gene ID" value="ENSXETG00000038493"/>
</dbReference>
<keyword evidence="4 8" id="KW-0863">Zinc-finger</keyword>
<dbReference type="PANTHER" id="PTHR16515">
    <property type="entry name" value="PR DOMAIN ZINC FINGER PROTEIN"/>
    <property type="match status" value="1"/>
</dbReference>
<name>A0A6I8T1K8_XENTR</name>
<dbReference type="InParanoid" id="A0A6I8T1K8"/>
<accession>A0A6I8T1K8</accession>
<organism evidence="13">
    <name type="scientific">Xenopus tropicalis</name>
    <name type="common">Western clawed frog</name>
    <name type="synonym">Silurana tropicalis</name>
    <dbReference type="NCBI Taxonomy" id="8364"/>
    <lineage>
        <taxon>Eukaryota</taxon>
        <taxon>Metazoa</taxon>
        <taxon>Chordata</taxon>
        <taxon>Craniata</taxon>
        <taxon>Vertebrata</taxon>
        <taxon>Euteleostomi</taxon>
        <taxon>Amphibia</taxon>
        <taxon>Batrachia</taxon>
        <taxon>Anura</taxon>
        <taxon>Pipoidea</taxon>
        <taxon>Pipidae</taxon>
        <taxon>Xenopodinae</taxon>
        <taxon>Xenopus</taxon>
        <taxon>Silurana</taxon>
    </lineage>
</organism>
<keyword evidence="3" id="KW-0677">Repeat</keyword>
<dbReference type="PANTHER" id="PTHR16515:SF66">
    <property type="entry name" value="C2H2-TYPE DOMAIN-CONTAINING PROTEIN"/>
    <property type="match status" value="1"/>
</dbReference>
<dbReference type="PROSITE" id="PS50157">
    <property type="entry name" value="ZINC_FINGER_C2H2_2"/>
    <property type="match status" value="5"/>
</dbReference>
<evidence type="ECO:0000259" key="12">
    <source>
        <dbReference type="PROSITE" id="PS50950"/>
    </source>
</evidence>
<dbReference type="SUPFAM" id="SSF57716">
    <property type="entry name" value="Glucocorticoid receptor-like (DNA-binding domain)"/>
    <property type="match status" value="1"/>
</dbReference>
<evidence type="ECO:0000256" key="2">
    <source>
        <dbReference type="ARBA" id="ARBA00022723"/>
    </source>
</evidence>
<dbReference type="SMART" id="SM00692">
    <property type="entry name" value="DM3"/>
    <property type="match status" value="1"/>
</dbReference>
<feature type="region of interest" description="Disordered" evidence="10">
    <location>
        <begin position="457"/>
        <end position="477"/>
    </location>
</feature>
<dbReference type="SUPFAM" id="SSF57667">
    <property type="entry name" value="beta-beta-alpha zinc fingers"/>
    <property type="match status" value="3"/>
</dbReference>
<dbReference type="GO" id="GO:0005634">
    <property type="term" value="C:nucleus"/>
    <property type="evidence" value="ECO:0007669"/>
    <property type="project" value="UniProtKB-SubCell"/>
</dbReference>
<feature type="domain" description="C2H2-type" evidence="11">
    <location>
        <begin position="795"/>
        <end position="822"/>
    </location>
</feature>
<dbReference type="SMART" id="SM00355">
    <property type="entry name" value="ZnF_C2H2"/>
    <property type="match status" value="5"/>
</dbReference>
<evidence type="ECO:0000313" key="13">
    <source>
        <dbReference type="Ensembl" id="ENSXETP00000100360"/>
    </source>
</evidence>
<feature type="compositionally biased region" description="Polar residues" evidence="10">
    <location>
        <begin position="339"/>
        <end position="359"/>
    </location>
</feature>
<feature type="domain" description="C2H2-type" evidence="11">
    <location>
        <begin position="712"/>
        <end position="739"/>
    </location>
</feature>
<dbReference type="Pfam" id="PF05485">
    <property type="entry name" value="THAP"/>
    <property type="match status" value="1"/>
</dbReference>